<keyword evidence="2" id="KW-0479">Metal-binding</keyword>
<feature type="region of interest" description="Disordered" evidence="8">
    <location>
        <begin position="1129"/>
        <end position="1158"/>
    </location>
</feature>
<dbReference type="InterPro" id="IPR051763">
    <property type="entry name" value="Copper_Homeo_Regul"/>
</dbReference>
<gene>
    <name evidence="10" type="primary">CUP2</name>
    <name evidence="10" type="ORF">Q8F55_000779</name>
</gene>
<evidence type="ECO:0000256" key="3">
    <source>
        <dbReference type="ARBA" id="ARBA00022833"/>
    </source>
</evidence>
<feature type="compositionally biased region" description="Low complexity" evidence="8">
    <location>
        <begin position="612"/>
        <end position="625"/>
    </location>
</feature>
<evidence type="ECO:0000256" key="5">
    <source>
        <dbReference type="ARBA" id="ARBA00023015"/>
    </source>
</evidence>
<dbReference type="InterPro" id="IPR001083">
    <property type="entry name" value="Cu_fist_DNA-bd_dom"/>
</dbReference>
<feature type="compositionally biased region" description="Low complexity" evidence="8">
    <location>
        <begin position="660"/>
        <end position="674"/>
    </location>
</feature>
<evidence type="ECO:0000259" key="9">
    <source>
        <dbReference type="PROSITE" id="PS50073"/>
    </source>
</evidence>
<feature type="compositionally biased region" description="Low complexity" evidence="8">
    <location>
        <begin position="211"/>
        <end position="228"/>
    </location>
</feature>
<evidence type="ECO:0000256" key="6">
    <source>
        <dbReference type="ARBA" id="ARBA00023163"/>
    </source>
</evidence>
<feature type="domain" description="Copper-fist" evidence="9">
    <location>
        <begin position="1"/>
        <end position="40"/>
    </location>
</feature>
<dbReference type="PANTHER" id="PTHR28088:SF5">
    <property type="entry name" value="TRANSCRIPTIONAL ACTIVATOR HAA1-RELATED"/>
    <property type="match status" value="1"/>
</dbReference>
<feature type="region of interest" description="Disordered" evidence="8">
    <location>
        <begin position="211"/>
        <end position="231"/>
    </location>
</feature>
<reference evidence="10 11" key="1">
    <citation type="submission" date="2023-08" db="EMBL/GenBank/DDBJ databases">
        <title>Annotated Genome Sequence of Vanrija albida AlHP1.</title>
        <authorList>
            <person name="Herzog R."/>
        </authorList>
    </citation>
    <scope>NUCLEOTIDE SEQUENCE [LARGE SCALE GENOMIC DNA]</scope>
    <source>
        <strain evidence="10 11">AlHP1</strain>
    </source>
</reference>
<dbReference type="InterPro" id="IPR036395">
    <property type="entry name" value="Cu_fist_DNA-bd_dom_sf"/>
</dbReference>
<keyword evidence="6" id="KW-0804">Transcription</keyword>
<evidence type="ECO:0000313" key="11">
    <source>
        <dbReference type="Proteomes" id="UP001565368"/>
    </source>
</evidence>
<dbReference type="PANTHER" id="PTHR28088">
    <property type="entry name" value="TRANSCRIPTIONAL ACTIVATOR HAA1-RELATED"/>
    <property type="match status" value="1"/>
</dbReference>
<dbReference type="SMART" id="SM01090">
    <property type="entry name" value="Copper-fist"/>
    <property type="match status" value="1"/>
</dbReference>
<dbReference type="Pfam" id="PF00649">
    <property type="entry name" value="Copper-fist"/>
    <property type="match status" value="1"/>
</dbReference>
<evidence type="ECO:0000256" key="4">
    <source>
        <dbReference type="ARBA" id="ARBA00023008"/>
    </source>
</evidence>
<dbReference type="SMART" id="SM00412">
    <property type="entry name" value="Cu_FIST"/>
    <property type="match status" value="1"/>
</dbReference>
<dbReference type="GeneID" id="95981822"/>
<keyword evidence="5" id="KW-0805">Transcription regulation</keyword>
<organism evidence="10 11">
    <name type="scientific">Vanrija albida</name>
    <dbReference type="NCBI Taxonomy" id="181172"/>
    <lineage>
        <taxon>Eukaryota</taxon>
        <taxon>Fungi</taxon>
        <taxon>Dikarya</taxon>
        <taxon>Basidiomycota</taxon>
        <taxon>Agaricomycotina</taxon>
        <taxon>Tremellomycetes</taxon>
        <taxon>Trichosporonales</taxon>
        <taxon>Trichosporonaceae</taxon>
        <taxon>Vanrija</taxon>
    </lineage>
</organism>
<evidence type="ECO:0000256" key="1">
    <source>
        <dbReference type="ARBA" id="ARBA00004123"/>
    </source>
</evidence>
<feature type="compositionally biased region" description="Polar residues" evidence="8">
    <location>
        <begin position="594"/>
        <end position="611"/>
    </location>
</feature>
<dbReference type="PRINTS" id="PR00617">
    <property type="entry name" value="COPPERFIST"/>
</dbReference>
<feature type="compositionally biased region" description="Basic residues" evidence="8">
    <location>
        <begin position="260"/>
        <end position="272"/>
    </location>
</feature>
<feature type="compositionally biased region" description="Low complexity" evidence="8">
    <location>
        <begin position="568"/>
        <end position="589"/>
    </location>
</feature>
<comment type="caution">
    <text evidence="10">The sequence shown here is derived from an EMBL/GenBank/DDBJ whole genome shotgun (WGS) entry which is preliminary data.</text>
</comment>
<evidence type="ECO:0000313" key="10">
    <source>
        <dbReference type="EMBL" id="KAL1413030.1"/>
    </source>
</evidence>
<keyword evidence="4" id="KW-0186">Copper</keyword>
<feature type="compositionally biased region" description="Low complexity" evidence="8">
    <location>
        <begin position="293"/>
        <end position="305"/>
    </location>
</feature>
<keyword evidence="3" id="KW-0862">Zinc</keyword>
<dbReference type="SUPFAM" id="SSF57879">
    <property type="entry name" value="Zinc domain conserved in yeast copper-regulated transcription factors"/>
    <property type="match status" value="1"/>
</dbReference>
<evidence type="ECO:0000256" key="2">
    <source>
        <dbReference type="ARBA" id="ARBA00022723"/>
    </source>
</evidence>
<feature type="region of interest" description="Disordered" evidence="8">
    <location>
        <begin position="568"/>
        <end position="744"/>
    </location>
</feature>
<dbReference type="RefSeq" id="XP_069212974.1">
    <property type="nucleotide sequence ID" value="XM_069349430.1"/>
</dbReference>
<feature type="region of interest" description="Disordered" evidence="8">
    <location>
        <begin position="877"/>
        <end position="902"/>
    </location>
</feature>
<comment type="subcellular location">
    <subcellularLocation>
        <location evidence="1">Nucleus</location>
    </subcellularLocation>
</comment>
<protein>
    <submittedName>
        <fullName evidence="10">Copper-binding transcription factor</fullName>
    </submittedName>
</protein>
<dbReference type="EMBL" id="JBBXJM010000001">
    <property type="protein sequence ID" value="KAL1413030.1"/>
    <property type="molecule type" value="Genomic_DNA"/>
</dbReference>
<dbReference type="PROSITE" id="PS01119">
    <property type="entry name" value="COPPER_FIST_1"/>
    <property type="match status" value="1"/>
</dbReference>
<feature type="region of interest" description="Disordered" evidence="8">
    <location>
        <begin position="250"/>
        <end position="321"/>
    </location>
</feature>
<keyword evidence="11" id="KW-1185">Reference proteome</keyword>
<feature type="compositionally biased region" description="Polar residues" evidence="8">
    <location>
        <begin position="639"/>
        <end position="659"/>
    </location>
</feature>
<feature type="compositionally biased region" description="Polar residues" evidence="8">
    <location>
        <begin position="991"/>
        <end position="1002"/>
    </location>
</feature>
<dbReference type="Gene3D" id="3.90.430.10">
    <property type="entry name" value="Copper fist DNA-binding domain"/>
    <property type="match status" value="1"/>
</dbReference>
<feature type="compositionally biased region" description="Low complexity" evidence="8">
    <location>
        <begin position="1132"/>
        <end position="1146"/>
    </location>
</feature>
<sequence length="1158" mass="117889">MVLINDKKYACATCIKGHRVSGCTHTDRPLFEVKKKGRPATQCQFCRDKRKGAGSACASNGSGGSVHTKCSCGDLKNQAPSTILPGNAAPTIVASVQPPAPAPLIVPEVVETKKGVPGSTPTFPNGLKDVHDMAAAAEALTGLSGDSSRAAERKLQNLLNPCHCQTTGLCKCCAPKRPTPAERPERSPPPRIDTHAQVTDSLIEMFKSKATTTTPSEGGASTSGSTTPNQAATMQPFSSLVRANLSMTTANLSSPDNRHHPAHTSPHVHKTRLYSPYSTNGHSSPRHGKTRSESGSSASGLSPVSWTNGQSIRPPPPRLRPLTDLNRLLGAAFNQDGSIAAEIPRSALGLPGIHAFDAAAQQGGMKVEPMEMEVDGPLAFPTSEDVTISGCTCGDGCECPGCALHGNPPAPGASSTDDHHGHDGACGPNCPSRFDCHNHVSIPSGVQSVEQLIKVAAANVPPPRAQRATDLNPHDTAVLPPAAQMGEDAARAFGLVQLLPLECCNGRCQCPPGACSCESSCCGCCVRCACDEDGDTHMHDAAEPPTAPAAGGGCCGGGSTATASATTASSANGLLQPSPQSSSPLVLTPASAHRQASPQPSTSAIPKSTSTPPNGVAIGAPAGGPVRRTTSVHRAKEASNGTTGRRTSVSSVGGASVQRSSSLGSKSSAKALALHTNPHHPRPILPKPSAGARLAPPRSTSGSGSGRQLSPTAQPPSSQGSRSGSPSAPGAAAPQEAPPDRDDVAVTDRGMAVGVDDIASALAASEVDFMAFFNQLLSAGANDGASDASGLSSMTGPPEINVQGVDADGVPNPAMFNVGDYGASMGDIQELIAGALAQQGVIDAPEASAQQQQVAAQQQQQAAQAAQAQAQVAQQQAAQQQQLQPPQPQPQASPNADIPPNFNYFFNIPTMQNNLPPRAQSLSATEMNAAEASTKAFFPFGQDAQLAGMVGFHPGVQQPPLPNQAAGNDAFYPAFGNNFAAQPMGLGAENNAPSRGSISSASEAPPAMLPSDAAGVAAPQLQAQLAAAASGAVNPDIIDLSKPLNPSDVDRILQALLNQQARQGTVAAAAPVPVAAAPTQPPLLRSHPSTESSVSQTHMLANATASLSVGDPFDEFLFDPSQMPAMDTDSPAAGAGAGQNAAASGAVQWPNMLPPFQA</sequence>
<feature type="compositionally biased region" description="Low complexity" evidence="8">
    <location>
        <begin position="715"/>
        <end position="735"/>
    </location>
</feature>
<dbReference type="Proteomes" id="UP001565368">
    <property type="component" value="Unassembled WGS sequence"/>
</dbReference>
<evidence type="ECO:0000256" key="7">
    <source>
        <dbReference type="ARBA" id="ARBA00023242"/>
    </source>
</evidence>
<dbReference type="PROSITE" id="PS50073">
    <property type="entry name" value="COPPER_FIST_2"/>
    <property type="match status" value="1"/>
</dbReference>
<accession>A0ABR3QEE0</accession>
<keyword evidence="7" id="KW-0539">Nucleus</keyword>
<name>A0ABR3QEE0_9TREE</name>
<feature type="region of interest" description="Disordered" evidence="8">
    <location>
        <begin position="990"/>
        <end position="1011"/>
    </location>
</feature>
<evidence type="ECO:0000256" key="8">
    <source>
        <dbReference type="SAM" id="MobiDB-lite"/>
    </source>
</evidence>
<proteinExistence type="predicted"/>